<evidence type="ECO:0000256" key="2">
    <source>
        <dbReference type="ARBA" id="ARBA00013166"/>
    </source>
</evidence>
<dbReference type="EMBL" id="JWIN03000051">
    <property type="protein sequence ID" value="KAB1252145.1"/>
    <property type="molecule type" value="Genomic_DNA"/>
</dbReference>
<organism evidence="12 13">
    <name type="scientific">Camelus dromedarius</name>
    <name type="common">Dromedary</name>
    <name type="synonym">Arabian camel</name>
    <dbReference type="NCBI Taxonomy" id="9838"/>
    <lineage>
        <taxon>Eukaryota</taxon>
        <taxon>Metazoa</taxon>
        <taxon>Chordata</taxon>
        <taxon>Craniata</taxon>
        <taxon>Vertebrata</taxon>
        <taxon>Euteleostomi</taxon>
        <taxon>Mammalia</taxon>
        <taxon>Eutheria</taxon>
        <taxon>Laurasiatheria</taxon>
        <taxon>Artiodactyla</taxon>
        <taxon>Tylopoda</taxon>
        <taxon>Camelidae</taxon>
        <taxon>Camelus</taxon>
    </lineage>
</organism>
<dbReference type="GO" id="GO:0005829">
    <property type="term" value="C:cytosol"/>
    <property type="evidence" value="ECO:0007669"/>
    <property type="project" value="TreeGrafter"/>
</dbReference>
<dbReference type="AlphaFoldDB" id="A0A5N4BZU2"/>
<gene>
    <name evidence="12" type="ORF">Cadr_000030134</name>
</gene>
<dbReference type="Gene3D" id="2.40.50.140">
    <property type="entry name" value="Nucleic acid-binding proteins"/>
    <property type="match status" value="1"/>
</dbReference>
<name>A0A5N4BZU2_CAMDR</name>
<dbReference type="PANTHER" id="PTHR42918">
    <property type="entry name" value="LYSYL-TRNA SYNTHETASE"/>
    <property type="match status" value="1"/>
</dbReference>
<dbReference type="GO" id="GO:0006430">
    <property type="term" value="P:lysyl-tRNA aminoacylation"/>
    <property type="evidence" value="ECO:0007669"/>
    <property type="project" value="TreeGrafter"/>
</dbReference>
<evidence type="ECO:0000256" key="10">
    <source>
        <dbReference type="ARBA" id="ARBA00048573"/>
    </source>
</evidence>
<keyword evidence="5" id="KW-0547">Nucleotide-binding</keyword>
<dbReference type="InterPro" id="IPR004365">
    <property type="entry name" value="NA-bd_OB_tRNA"/>
</dbReference>
<keyword evidence="4 12" id="KW-0436">Ligase</keyword>
<comment type="catalytic activity">
    <reaction evidence="10">
        <text>tRNA(Lys) + L-lysine + ATP = L-lysyl-tRNA(Lys) + AMP + diphosphate</text>
        <dbReference type="Rhea" id="RHEA:20792"/>
        <dbReference type="Rhea" id="RHEA-COMP:9696"/>
        <dbReference type="Rhea" id="RHEA-COMP:9697"/>
        <dbReference type="ChEBI" id="CHEBI:30616"/>
        <dbReference type="ChEBI" id="CHEBI:32551"/>
        <dbReference type="ChEBI" id="CHEBI:33019"/>
        <dbReference type="ChEBI" id="CHEBI:78442"/>
        <dbReference type="ChEBI" id="CHEBI:78529"/>
        <dbReference type="ChEBI" id="CHEBI:456215"/>
        <dbReference type="EC" id="6.1.1.6"/>
    </reaction>
</comment>
<dbReference type="InterPro" id="IPR044136">
    <property type="entry name" value="Lys-tRNA-ligase_II_N"/>
</dbReference>
<evidence type="ECO:0000313" key="13">
    <source>
        <dbReference type="Proteomes" id="UP000299084"/>
    </source>
</evidence>
<comment type="caution">
    <text evidence="12">The sequence shown here is derived from an EMBL/GenBank/DDBJ whole genome shotgun (WGS) entry which is preliminary data.</text>
</comment>
<sequence length="139" mass="15818">MKVNGEDPYPHKFHTDISLTHFIQEYSHLQPGDRLTDSTLKVAGRIHAKRASGGKLIFYDLREEGVKLQVMANSRNYKSEEFICINNKLCRGDIIGIQGNRGKTRKGELSLIPYGSTCYLVFTLASKTMKHNTVRDTWT</sequence>
<evidence type="ECO:0000259" key="11">
    <source>
        <dbReference type="Pfam" id="PF01336"/>
    </source>
</evidence>
<dbReference type="GO" id="GO:0005524">
    <property type="term" value="F:ATP binding"/>
    <property type="evidence" value="ECO:0007669"/>
    <property type="project" value="UniProtKB-KW"/>
</dbReference>
<accession>A0A5N4BZU2</accession>
<evidence type="ECO:0000313" key="12">
    <source>
        <dbReference type="EMBL" id="KAB1252145.1"/>
    </source>
</evidence>
<evidence type="ECO:0000256" key="4">
    <source>
        <dbReference type="ARBA" id="ARBA00022598"/>
    </source>
</evidence>
<comment type="similarity">
    <text evidence="1">Belongs to the class-II aminoacyl-tRNA synthetase family.</text>
</comment>
<dbReference type="Pfam" id="PF01336">
    <property type="entry name" value="tRNA_anti-codon"/>
    <property type="match status" value="1"/>
</dbReference>
<dbReference type="GO" id="GO:0000049">
    <property type="term" value="F:tRNA binding"/>
    <property type="evidence" value="ECO:0007669"/>
    <property type="project" value="TreeGrafter"/>
</dbReference>
<dbReference type="GO" id="GO:0005739">
    <property type="term" value="C:mitochondrion"/>
    <property type="evidence" value="ECO:0007669"/>
    <property type="project" value="TreeGrafter"/>
</dbReference>
<dbReference type="GO" id="GO:0005615">
    <property type="term" value="C:extracellular space"/>
    <property type="evidence" value="ECO:0007669"/>
    <property type="project" value="TreeGrafter"/>
</dbReference>
<dbReference type="InterPro" id="IPR012340">
    <property type="entry name" value="NA-bd_OB-fold"/>
</dbReference>
<feature type="domain" description="OB" evidence="11">
    <location>
        <begin position="41"/>
        <end position="112"/>
    </location>
</feature>
<dbReference type="SUPFAM" id="SSF50249">
    <property type="entry name" value="Nucleic acid-binding proteins"/>
    <property type="match status" value="1"/>
</dbReference>
<evidence type="ECO:0000256" key="5">
    <source>
        <dbReference type="ARBA" id="ARBA00022741"/>
    </source>
</evidence>
<evidence type="ECO:0000256" key="3">
    <source>
        <dbReference type="ARBA" id="ARBA00015745"/>
    </source>
</evidence>
<dbReference type="GO" id="GO:0017101">
    <property type="term" value="C:aminoacyl-tRNA synthetase multienzyme complex"/>
    <property type="evidence" value="ECO:0007669"/>
    <property type="project" value="TreeGrafter"/>
</dbReference>
<protein>
    <recommendedName>
        <fullName evidence="3">Lysine--tRNA ligase</fullName>
        <ecNumber evidence="2">6.1.1.6</ecNumber>
    </recommendedName>
    <alternativeName>
        <fullName evidence="9">Lysyl-tRNA synthetase</fullName>
    </alternativeName>
</protein>
<keyword evidence="8" id="KW-0030">Aminoacyl-tRNA synthetase</keyword>
<proteinExistence type="inferred from homology"/>
<dbReference type="GO" id="GO:0004824">
    <property type="term" value="F:lysine-tRNA ligase activity"/>
    <property type="evidence" value="ECO:0007669"/>
    <property type="project" value="UniProtKB-EC"/>
</dbReference>
<dbReference type="GO" id="GO:0005634">
    <property type="term" value="C:nucleus"/>
    <property type="evidence" value="ECO:0007669"/>
    <property type="project" value="TreeGrafter"/>
</dbReference>
<dbReference type="Proteomes" id="UP000299084">
    <property type="component" value="Unassembled WGS sequence"/>
</dbReference>
<evidence type="ECO:0000256" key="8">
    <source>
        <dbReference type="ARBA" id="ARBA00023146"/>
    </source>
</evidence>
<dbReference type="GO" id="GO:0002276">
    <property type="term" value="P:basophil activation involved in immune response"/>
    <property type="evidence" value="ECO:0007669"/>
    <property type="project" value="TreeGrafter"/>
</dbReference>
<keyword evidence="6" id="KW-0067">ATP-binding</keyword>
<dbReference type="FunFam" id="2.40.50.140:FF:000050">
    <property type="entry name" value="Lysine--tRNA ligase"/>
    <property type="match status" value="1"/>
</dbReference>
<evidence type="ECO:0000256" key="7">
    <source>
        <dbReference type="ARBA" id="ARBA00022917"/>
    </source>
</evidence>
<dbReference type="GO" id="GO:0043032">
    <property type="term" value="P:positive regulation of macrophage activation"/>
    <property type="evidence" value="ECO:0007669"/>
    <property type="project" value="TreeGrafter"/>
</dbReference>
<dbReference type="EC" id="6.1.1.6" evidence="2"/>
<dbReference type="PANTHER" id="PTHR42918:SF9">
    <property type="entry name" value="LYSINE--TRNA LIGASE"/>
    <property type="match status" value="1"/>
</dbReference>
<keyword evidence="13" id="KW-1185">Reference proteome</keyword>
<dbReference type="CDD" id="cd04322">
    <property type="entry name" value="LysRS_N"/>
    <property type="match status" value="1"/>
</dbReference>
<evidence type="ECO:0000256" key="9">
    <source>
        <dbReference type="ARBA" id="ARBA00030563"/>
    </source>
</evidence>
<evidence type="ECO:0000256" key="1">
    <source>
        <dbReference type="ARBA" id="ARBA00008226"/>
    </source>
</evidence>
<dbReference type="GO" id="GO:0015966">
    <property type="term" value="P:diadenosine tetraphosphate biosynthetic process"/>
    <property type="evidence" value="ECO:0007669"/>
    <property type="project" value="TreeGrafter"/>
</dbReference>
<dbReference type="GO" id="GO:0003877">
    <property type="term" value="F:ATP:ADP adenylyltransferase activity"/>
    <property type="evidence" value="ECO:0007669"/>
    <property type="project" value="TreeGrafter"/>
</dbReference>
<keyword evidence="7" id="KW-0648">Protein biosynthesis</keyword>
<reference evidence="12 13" key="1">
    <citation type="journal article" date="2019" name="Mol. Ecol. Resour.">
        <title>Improving Illumina assemblies with Hi-C and long reads: an example with the North African dromedary.</title>
        <authorList>
            <person name="Elbers J.P."/>
            <person name="Rogers M.F."/>
            <person name="Perelman P.L."/>
            <person name="Proskuryakova A.A."/>
            <person name="Serdyukova N.A."/>
            <person name="Johnson W.E."/>
            <person name="Horin P."/>
            <person name="Corander J."/>
            <person name="Murphy D."/>
            <person name="Burger P.A."/>
        </authorList>
    </citation>
    <scope>NUCLEOTIDE SEQUENCE [LARGE SCALE GENOMIC DNA]</scope>
    <source>
        <strain evidence="12">Drom800</strain>
        <tissue evidence="12">Blood</tissue>
    </source>
</reference>
<evidence type="ECO:0000256" key="6">
    <source>
        <dbReference type="ARBA" id="ARBA00022840"/>
    </source>
</evidence>